<protein>
    <submittedName>
        <fullName evidence="2">Uncharacterized protein</fullName>
    </submittedName>
</protein>
<keyword evidence="3" id="KW-1185">Reference proteome</keyword>
<dbReference type="Proteomes" id="UP000246991">
    <property type="component" value="Unassembled WGS sequence"/>
</dbReference>
<dbReference type="EMBL" id="PYWC01000108">
    <property type="protein sequence ID" value="PWW72345.1"/>
    <property type="molecule type" value="Genomic_DNA"/>
</dbReference>
<feature type="region of interest" description="Disordered" evidence="1">
    <location>
        <begin position="1"/>
        <end position="124"/>
    </location>
</feature>
<organism evidence="2 3">
    <name type="scientific">Tuber magnatum</name>
    <name type="common">white Piedmont truffle</name>
    <dbReference type="NCBI Taxonomy" id="42249"/>
    <lineage>
        <taxon>Eukaryota</taxon>
        <taxon>Fungi</taxon>
        <taxon>Dikarya</taxon>
        <taxon>Ascomycota</taxon>
        <taxon>Pezizomycotina</taxon>
        <taxon>Pezizomycetes</taxon>
        <taxon>Pezizales</taxon>
        <taxon>Tuberaceae</taxon>
        <taxon>Tuber</taxon>
    </lineage>
</organism>
<feature type="non-terminal residue" evidence="2">
    <location>
        <position position="1"/>
    </location>
</feature>
<dbReference type="AlphaFoldDB" id="A0A317SDF1"/>
<feature type="compositionally biased region" description="Acidic residues" evidence="1">
    <location>
        <begin position="35"/>
        <end position="54"/>
    </location>
</feature>
<sequence length="124" mass="14232">SSPIPLQSSIMPPKRMTANPTKPLRYRPGKPIAPEESDSEESEGSEAEESEEEPQQPSKRATSEAPAKVSTALKKVDLSKRFEEGRVLRKRAANIQRPTRRKKNLRRKNPRNGKRKRKPRKEFF</sequence>
<evidence type="ECO:0000313" key="3">
    <source>
        <dbReference type="Proteomes" id="UP000246991"/>
    </source>
</evidence>
<reference evidence="2 3" key="1">
    <citation type="submission" date="2018-03" db="EMBL/GenBank/DDBJ databases">
        <title>Genomes of Pezizomycetes fungi and the evolution of truffles.</title>
        <authorList>
            <person name="Murat C."/>
            <person name="Payen T."/>
            <person name="Noel B."/>
            <person name="Kuo A."/>
            <person name="Martin F.M."/>
        </authorList>
    </citation>
    <scope>NUCLEOTIDE SEQUENCE [LARGE SCALE GENOMIC DNA]</scope>
    <source>
        <strain evidence="2">091103-1</strain>
    </source>
</reference>
<name>A0A317SDF1_9PEZI</name>
<feature type="compositionally biased region" description="Basic and acidic residues" evidence="1">
    <location>
        <begin position="74"/>
        <end position="87"/>
    </location>
</feature>
<feature type="compositionally biased region" description="Basic residues" evidence="1">
    <location>
        <begin position="88"/>
        <end position="124"/>
    </location>
</feature>
<dbReference type="OrthoDB" id="1111734at2759"/>
<evidence type="ECO:0000256" key="1">
    <source>
        <dbReference type="SAM" id="MobiDB-lite"/>
    </source>
</evidence>
<comment type="caution">
    <text evidence="2">The sequence shown here is derived from an EMBL/GenBank/DDBJ whole genome shotgun (WGS) entry which is preliminary data.</text>
</comment>
<dbReference type="STRING" id="42249.A0A317SDF1"/>
<gene>
    <name evidence="2" type="ORF">C7212DRAFT_336579</name>
</gene>
<accession>A0A317SDF1</accession>
<proteinExistence type="predicted"/>
<feature type="compositionally biased region" description="Polar residues" evidence="1">
    <location>
        <begin position="1"/>
        <end position="10"/>
    </location>
</feature>
<evidence type="ECO:0000313" key="2">
    <source>
        <dbReference type="EMBL" id="PWW72345.1"/>
    </source>
</evidence>